<proteinExistence type="predicted"/>
<feature type="coiled-coil region" evidence="1">
    <location>
        <begin position="28"/>
        <end position="55"/>
    </location>
</feature>
<dbReference type="AlphaFoldDB" id="A0A7X6MHJ2"/>
<reference evidence="3 4" key="1">
    <citation type="submission" date="2020-04" db="EMBL/GenBank/DDBJ databases">
        <title>MicrobeNet Type strains.</title>
        <authorList>
            <person name="Nicholson A.C."/>
        </authorList>
    </citation>
    <scope>NUCLEOTIDE SEQUENCE [LARGE SCALE GENOMIC DNA]</scope>
    <source>
        <strain evidence="3 4">ATCC 23612</strain>
    </source>
</reference>
<dbReference type="EMBL" id="JAAXPG010000037">
    <property type="protein sequence ID" value="NKZ01473.1"/>
    <property type="molecule type" value="Genomic_DNA"/>
</dbReference>
<keyword evidence="1" id="KW-0175">Coiled coil</keyword>
<organism evidence="3 4">
    <name type="scientific">Nocardiopsis alborubida</name>
    <dbReference type="NCBI Taxonomy" id="146802"/>
    <lineage>
        <taxon>Bacteria</taxon>
        <taxon>Bacillati</taxon>
        <taxon>Actinomycetota</taxon>
        <taxon>Actinomycetes</taxon>
        <taxon>Streptosporangiales</taxon>
        <taxon>Nocardiopsidaceae</taxon>
        <taxon>Nocardiopsis</taxon>
    </lineage>
</organism>
<comment type="caution">
    <text evidence="3">The sequence shown here is derived from an EMBL/GenBank/DDBJ whole genome shotgun (WGS) entry which is preliminary data.</text>
</comment>
<evidence type="ECO:0000313" key="4">
    <source>
        <dbReference type="Proteomes" id="UP000553209"/>
    </source>
</evidence>
<evidence type="ECO:0000256" key="1">
    <source>
        <dbReference type="SAM" id="Coils"/>
    </source>
</evidence>
<protein>
    <submittedName>
        <fullName evidence="3">Uncharacterized protein</fullName>
    </submittedName>
</protein>
<name>A0A7X6MHJ2_9ACTN</name>
<gene>
    <name evidence="3" type="ORF">HGB44_27930</name>
</gene>
<dbReference type="RefSeq" id="WP_168444183.1">
    <property type="nucleotide sequence ID" value="NZ_JAAXPG010000037.1"/>
</dbReference>
<dbReference type="Proteomes" id="UP000553209">
    <property type="component" value="Unassembled WGS sequence"/>
</dbReference>
<accession>A0A7X6MHJ2</accession>
<evidence type="ECO:0000313" key="3">
    <source>
        <dbReference type="EMBL" id="NKZ01473.1"/>
    </source>
</evidence>
<feature type="region of interest" description="Disordered" evidence="2">
    <location>
        <begin position="68"/>
        <end position="91"/>
    </location>
</feature>
<evidence type="ECO:0000256" key="2">
    <source>
        <dbReference type="SAM" id="MobiDB-lite"/>
    </source>
</evidence>
<sequence length="91" mass="10210">MEIALGVLFMFLLAFGGWIVWGIGQGFQNAHERALAREREETKRLQLRLESQERAQERADRVYFDTVDRHTGPLSLPVPEADPGNGKNGGS</sequence>
<keyword evidence="4" id="KW-1185">Reference proteome</keyword>